<evidence type="ECO:0000313" key="2">
    <source>
        <dbReference type="Proteomes" id="UP000003494"/>
    </source>
</evidence>
<proteinExistence type="predicted"/>
<keyword evidence="2" id="KW-1185">Reference proteome</keyword>
<dbReference type="Proteomes" id="UP000003494">
    <property type="component" value="Unassembled WGS sequence"/>
</dbReference>
<dbReference type="AlphaFoldDB" id="C4G857"/>
<gene>
    <name evidence="1" type="ORF">GCWU000342_00127</name>
</gene>
<reference evidence="1" key="1">
    <citation type="submission" date="2009-04" db="EMBL/GenBank/DDBJ databases">
        <authorList>
            <person name="Weinstock G."/>
            <person name="Sodergren E."/>
            <person name="Clifton S."/>
            <person name="Fulton L."/>
            <person name="Fulton B."/>
            <person name="Courtney L."/>
            <person name="Fronick C."/>
            <person name="Harrison M."/>
            <person name="Strong C."/>
            <person name="Farmer C."/>
            <person name="Delahaunty K."/>
            <person name="Markovic C."/>
            <person name="Hall O."/>
            <person name="Minx P."/>
            <person name="Tomlinson C."/>
            <person name="Mitreva M."/>
            <person name="Nelson J."/>
            <person name="Hou S."/>
            <person name="Wollam A."/>
            <person name="Pepin K.H."/>
            <person name="Johnson M."/>
            <person name="Bhonagiri V."/>
            <person name="Nash W.E."/>
            <person name="Warren W."/>
            <person name="Chinwalla A."/>
            <person name="Mardis E.R."/>
            <person name="Wilson R.K."/>
        </authorList>
    </citation>
    <scope>NUCLEOTIDE SEQUENCE [LARGE SCALE GENOMIC DNA]</scope>
    <source>
        <strain evidence="1">DSM 14600</strain>
    </source>
</reference>
<name>C4G857_9FIRM</name>
<comment type="caution">
    <text evidence="1">The sequence shown here is derived from an EMBL/GenBank/DDBJ whole genome shotgun (WGS) entry which is preliminary data.</text>
</comment>
<dbReference type="EMBL" id="ACIP02000001">
    <property type="protein sequence ID" value="EEP28785.1"/>
    <property type="molecule type" value="Genomic_DNA"/>
</dbReference>
<organism evidence="1 2">
    <name type="scientific">Shuttleworthella satelles DSM 14600</name>
    <dbReference type="NCBI Taxonomy" id="626523"/>
    <lineage>
        <taxon>Bacteria</taxon>
        <taxon>Bacillati</taxon>
        <taxon>Bacillota</taxon>
        <taxon>Clostridia</taxon>
        <taxon>Lachnospirales</taxon>
        <taxon>Lachnospiraceae</taxon>
        <taxon>Shuttleworthella</taxon>
    </lineage>
</organism>
<accession>C4G857</accession>
<sequence>MLYASSSPPSPVFIAVNPGLIISDHRIIITLLLLPPGKGFDKTHSH</sequence>
<dbReference type="HOGENOM" id="CLU_3188989_0_0_9"/>
<protein>
    <submittedName>
        <fullName evidence="1">Uncharacterized protein</fullName>
    </submittedName>
</protein>
<evidence type="ECO:0000313" key="1">
    <source>
        <dbReference type="EMBL" id="EEP28785.1"/>
    </source>
</evidence>